<accession>A0A0B7BII8</accession>
<evidence type="ECO:0000313" key="1">
    <source>
        <dbReference type="EMBL" id="CEK92707.1"/>
    </source>
</evidence>
<protein>
    <submittedName>
        <fullName evidence="1">Uncharacterized protein</fullName>
    </submittedName>
</protein>
<organism evidence="1">
    <name type="scientific">Arion vulgaris</name>
    <dbReference type="NCBI Taxonomy" id="1028688"/>
    <lineage>
        <taxon>Eukaryota</taxon>
        <taxon>Metazoa</taxon>
        <taxon>Spiralia</taxon>
        <taxon>Lophotrochozoa</taxon>
        <taxon>Mollusca</taxon>
        <taxon>Gastropoda</taxon>
        <taxon>Heterobranchia</taxon>
        <taxon>Euthyneura</taxon>
        <taxon>Panpulmonata</taxon>
        <taxon>Eupulmonata</taxon>
        <taxon>Stylommatophora</taxon>
        <taxon>Helicina</taxon>
        <taxon>Arionoidea</taxon>
        <taxon>Arionidae</taxon>
        <taxon>Arion</taxon>
    </lineage>
</organism>
<reference evidence="1" key="1">
    <citation type="submission" date="2014-12" db="EMBL/GenBank/DDBJ databases">
        <title>Insight into the proteome of Arion vulgaris.</title>
        <authorList>
            <person name="Aradska J."/>
            <person name="Bulat T."/>
            <person name="Smidak R."/>
            <person name="Sarate P."/>
            <person name="Gangsoo J."/>
            <person name="Sialana F."/>
            <person name="Bilban M."/>
            <person name="Lubec G."/>
        </authorList>
    </citation>
    <scope>NUCLEOTIDE SEQUENCE</scope>
    <source>
        <tissue evidence="1">Skin</tissue>
    </source>
</reference>
<proteinExistence type="predicted"/>
<gene>
    <name evidence="1" type="primary">ORF189772</name>
</gene>
<dbReference type="AlphaFoldDB" id="A0A0B7BII8"/>
<sequence length="75" mass="8768">MILESRRWCSMLFVWSAYLSHSRDMDLAETRQQAATYITSKTGLASTFTNHNILERLKKATNEVLRDEQAEFMHS</sequence>
<name>A0A0B7BII8_9EUPU</name>
<dbReference type="EMBL" id="HACG01045842">
    <property type="protein sequence ID" value="CEK92707.1"/>
    <property type="molecule type" value="Transcribed_RNA"/>
</dbReference>